<keyword evidence="13" id="KW-1185">Reference proteome</keyword>
<evidence type="ECO:0000256" key="8">
    <source>
        <dbReference type="ARBA" id="ARBA00022840"/>
    </source>
</evidence>
<sequence length="731" mass="76076">MSASAESRRAPMGGGLSVRAHLALLVLAVLLPMLGFAGIAVWRFAETERARIVAQASGAAREVAAAVERDLAEVRTIARMLADSDALRHGDLAGFHRRASAAARMLDARVTLRDVATGRLLVDTGLPWGAGPPAADGRLGEAEAEVARTGRPAVSDLENGGGEGRPGFAVLVPARAAEGGGAAQVLGVVLPAARVQDILLDTQPAVIPGAVTGVLDGRGVFVARSRDAERAVGERSLILTDALRAGGEGGVAFGRGREGVPALLAYRRLEAAPGWWVGINVPEAALEAPLRRALAVLGGLGAAALAIGLLAALRLGRRLTGALHALSGAAEAVRTGAPVAALATPLREANEVGAALADAARELRAREAERAAAAAALRLTGERFRVALLHAPITVYACDEALRYTWIANPRGEDDLAHVLGRRDDELDFGRPEELAALMAFKRRAIETGAGARADFTFTAPEGGAGHYDVTAEPLRDAAGRIVGATVAMVDVTDRVRDAAALRRQEAHLRLLIEELNHRVKNTLAAVLAIAVQTLRNAADTEEARKVLQKRLLALAAAHDILTRTCWEGALLEELVRAALAPLSPADPERLRIEGPPVALPPRAALTLALAFHELATNAVKYGAFSCESGRVAVAWTLDGERRLRLRWTETGGPPVAPPARRGFGSRLIERSLAHDLGGQARIEFPPTGVVCTIEAVMPPATGAAAADAMPVAPPPANQDDAAGAAVPTAA</sequence>
<dbReference type="SUPFAM" id="SSF55785">
    <property type="entry name" value="PYP-like sensor domain (PAS domain)"/>
    <property type="match status" value="1"/>
</dbReference>
<evidence type="ECO:0000313" key="13">
    <source>
        <dbReference type="Proteomes" id="UP000597507"/>
    </source>
</evidence>
<dbReference type="Proteomes" id="UP000597507">
    <property type="component" value="Unassembled WGS sequence"/>
</dbReference>
<evidence type="ECO:0000256" key="1">
    <source>
        <dbReference type="ARBA" id="ARBA00000085"/>
    </source>
</evidence>
<dbReference type="AlphaFoldDB" id="A0A8J2Z8I1"/>
<dbReference type="PANTHER" id="PTHR41523:SF7">
    <property type="entry name" value="HISTIDINE KINASE"/>
    <property type="match status" value="1"/>
</dbReference>
<evidence type="ECO:0000256" key="3">
    <source>
        <dbReference type="ARBA" id="ARBA00022553"/>
    </source>
</evidence>
<keyword evidence="7" id="KW-0418">Kinase</keyword>
<protein>
    <recommendedName>
        <fullName evidence="2">histidine kinase</fullName>
        <ecNumber evidence="2">2.7.13.3</ecNumber>
    </recommendedName>
</protein>
<feature type="domain" description="PAC" evidence="11">
    <location>
        <begin position="452"/>
        <end position="504"/>
    </location>
</feature>
<organism evidence="12 13">
    <name type="scientific">Caldovatus sediminis</name>
    <dbReference type="NCBI Taxonomy" id="2041189"/>
    <lineage>
        <taxon>Bacteria</taxon>
        <taxon>Pseudomonadati</taxon>
        <taxon>Pseudomonadota</taxon>
        <taxon>Alphaproteobacteria</taxon>
        <taxon>Acetobacterales</taxon>
        <taxon>Roseomonadaceae</taxon>
        <taxon>Caldovatus</taxon>
    </lineage>
</organism>
<dbReference type="InterPro" id="IPR011102">
    <property type="entry name" value="Sig_transdc_His_kinase_HWE"/>
</dbReference>
<name>A0A8J2Z8I1_9PROT</name>
<dbReference type="InterPro" id="IPR035965">
    <property type="entry name" value="PAS-like_dom_sf"/>
</dbReference>
<evidence type="ECO:0000256" key="4">
    <source>
        <dbReference type="ARBA" id="ARBA00022679"/>
    </source>
</evidence>
<dbReference type="PROSITE" id="PS50113">
    <property type="entry name" value="PAC"/>
    <property type="match status" value="1"/>
</dbReference>
<dbReference type="EC" id="2.7.13.3" evidence="2"/>
<keyword evidence="4" id="KW-0808">Transferase</keyword>
<comment type="caution">
    <text evidence="12">The sequence shown here is derived from an EMBL/GenBank/DDBJ whole genome shotgun (WGS) entry which is preliminary data.</text>
</comment>
<keyword evidence="6" id="KW-0547">Nucleotide-binding</keyword>
<keyword evidence="10" id="KW-0812">Transmembrane</keyword>
<feature type="region of interest" description="Disordered" evidence="9">
    <location>
        <begin position="707"/>
        <end position="731"/>
    </location>
</feature>
<evidence type="ECO:0000256" key="9">
    <source>
        <dbReference type="SAM" id="MobiDB-lite"/>
    </source>
</evidence>
<evidence type="ECO:0000256" key="7">
    <source>
        <dbReference type="ARBA" id="ARBA00022777"/>
    </source>
</evidence>
<dbReference type="Gene3D" id="3.30.565.10">
    <property type="entry name" value="Histidine kinase-like ATPase, C-terminal domain"/>
    <property type="match status" value="1"/>
</dbReference>
<keyword evidence="10" id="KW-1133">Transmembrane helix</keyword>
<evidence type="ECO:0000256" key="6">
    <source>
        <dbReference type="ARBA" id="ARBA00022741"/>
    </source>
</evidence>
<feature type="transmembrane region" description="Helical" evidence="10">
    <location>
        <begin position="20"/>
        <end position="42"/>
    </location>
</feature>
<dbReference type="Pfam" id="PF07536">
    <property type="entry name" value="HWE_HK"/>
    <property type="match status" value="1"/>
</dbReference>
<dbReference type="GO" id="GO:0005524">
    <property type="term" value="F:ATP binding"/>
    <property type="evidence" value="ECO:0007669"/>
    <property type="project" value="UniProtKB-KW"/>
</dbReference>
<feature type="compositionally biased region" description="Low complexity" evidence="9">
    <location>
        <begin position="722"/>
        <end position="731"/>
    </location>
</feature>
<evidence type="ECO:0000256" key="2">
    <source>
        <dbReference type="ARBA" id="ARBA00012438"/>
    </source>
</evidence>
<dbReference type="SMART" id="SM00911">
    <property type="entry name" value="HWE_HK"/>
    <property type="match status" value="1"/>
</dbReference>
<dbReference type="GO" id="GO:0004673">
    <property type="term" value="F:protein histidine kinase activity"/>
    <property type="evidence" value="ECO:0007669"/>
    <property type="project" value="UniProtKB-EC"/>
</dbReference>
<dbReference type="InterPro" id="IPR013656">
    <property type="entry name" value="PAS_4"/>
</dbReference>
<evidence type="ECO:0000256" key="5">
    <source>
        <dbReference type="ARBA" id="ARBA00022737"/>
    </source>
</evidence>
<feature type="transmembrane region" description="Helical" evidence="10">
    <location>
        <begin position="293"/>
        <end position="313"/>
    </location>
</feature>
<accession>A0A8J2Z8I1</accession>
<dbReference type="Gene3D" id="3.30.450.20">
    <property type="entry name" value="PAS domain"/>
    <property type="match status" value="1"/>
</dbReference>
<dbReference type="EMBL" id="BMKS01000002">
    <property type="protein sequence ID" value="GGG22840.1"/>
    <property type="molecule type" value="Genomic_DNA"/>
</dbReference>
<keyword evidence="10" id="KW-0472">Membrane</keyword>
<dbReference type="PANTHER" id="PTHR41523">
    <property type="entry name" value="TWO-COMPONENT SYSTEM SENSOR PROTEIN"/>
    <property type="match status" value="1"/>
</dbReference>
<keyword evidence="8" id="KW-0067">ATP-binding</keyword>
<reference evidence="12 13" key="1">
    <citation type="journal article" date="2014" name="Int. J. Syst. Evol. Microbiol.">
        <title>Complete genome sequence of Corynebacterium casei LMG S-19264T (=DSM 44701T), isolated from a smear-ripened cheese.</title>
        <authorList>
            <consortium name="US DOE Joint Genome Institute (JGI-PGF)"/>
            <person name="Walter F."/>
            <person name="Albersmeier A."/>
            <person name="Kalinowski J."/>
            <person name="Ruckert C."/>
        </authorList>
    </citation>
    <scope>NUCLEOTIDE SEQUENCE [LARGE SCALE GENOMIC DNA]</scope>
    <source>
        <strain evidence="12 13">CGMCC 1.16330</strain>
    </source>
</reference>
<dbReference type="CDD" id="cd18774">
    <property type="entry name" value="PDC2_HK_sensor"/>
    <property type="match status" value="1"/>
</dbReference>
<evidence type="ECO:0000313" key="12">
    <source>
        <dbReference type="EMBL" id="GGG22840.1"/>
    </source>
</evidence>
<proteinExistence type="predicted"/>
<gene>
    <name evidence="12" type="ORF">GCM10010964_08690</name>
</gene>
<dbReference type="InterPro" id="IPR000700">
    <property type="entry name" value="PAS-assoc_C"/>
</dbReference>
<dbReference type="RefSeq" id="WP_188898773.1">
    <property type="nucleotide sequence ID" value="NZ_BMKS01000002.1"/>
</dbReference>
<comment type="catalytic activity">
    <reaction evidence="1">
        <text>ATP + protein L-histidine = ADP + protein N-phospho-L-histidine.</text>
        <dbReference type="EC" id="2.7.13.3"/>
    </reaction>
</comment>
<keyword evidence="3" id="KW-0597">Phosphoprotein</keyword>
<dbReference type="InterPro" id="IPR036890">
    <property type="entry name" value="HATPase_C_sf"/>
</dbReference>
<keyword evidence="5" id="KW-0677">Repeat</keyword>
<evidence type="ECO:0000256" key="10">
    <source>
        <dbReference type="SAM" id="Phobius"/>
    </source>
</evidence>
<dbReference type="Pfam" id="PF08448">
    <property type="entry name" value="PAS_4"/>
    <property type="match status" value="1"/>
</dbReference>
<evidence type="ECO:0000259" key="11">
    <source>
        <dbReference type="PROSITE" id="PS50113"/>
    </source>
</evidence>